<protein>
    <submittedName>
        <fullName evidence="2">Uncharacterized protein</fullName>
    </submittedName>
</protein>
<dbReference type="EMBL" id="JANPWB010000011">
    <property type="protein sequence ID" value="KAJ1132766.1"/>
    <property type="molecule type" value="Genomic_DNA"/>
</dbReference>
<keyword evidence="3" id="KW-1185">Reference proteome</keyword>
<name>A0AAV7PXE9_PLEWA</name>
<feature type="region of interest" description="Disordered" evidence="1">
    <location>
        <begin position="1"/>
        <end position="188"/>
    </location>
</feature>
<feature type="compositionally biased region" description="Low complexity" evidence="1">
    <location>
        <begin position="166"/>
        <end position="182"/>
    </location>
</feature>
<organism evidence="2 3">
    <name type="scientific">Pleurodeles waltl</name>
    <name type="common">Iberian ribbed newt</name>
    <dbReference type="NCBI Taxonomy" id="8319"/>
    <lineage>
        <taxon>Eukaryota</taxon>
        <taxon>Metazoa</taxon>
        <taxon>Chordata</taxon>
        <taxon>Craniata</taxon>
        <taxon>Vertebrata</taxon>
        <taxon>Euteleostomi</taxon>
        <taxon>Amphibia</taxon>
        <taxon>Batrachia</taxon>
        <taxon>Caudata</taxon>
        <taxon>Salamandroidea</taxon>
        <taxon>Salamandridae</taxon>
        <taxon>Pleurodelinae</taxon>
        <taxon>Pleurodeles</taxon>
    </lineage>
</organism>
<dbReference type="Proteomes" id="UP001066276">
    <property type="component" value="Chromosome 7"/>
</dbReference>
<dbReference type="AlphaFoldDB" id="A0AAV7PXE9"/>
<evidence type="ECO:0000313" key="2">
    <source>
        <dbReference type="EMBL" id="KAJ1132766.1"/>
    </source>
</evidence>
<gene>
    <name evidence="2" type="ORF">NDU88_011069</name>
</gene>
<reference evidence="2" key="1">
    <citation type="journal article" date="2022" name="bioRxiv">
        <title>Sequencing and chromosome-scale assembly of the giantPleurodeles waltlgenome.</title>
        <authorList>
            <person name="Brown T."/>
            <person name="Elewa A."/>
            <person name="Iarovenko S."/>
            <person name="Subramanian E."/>
            <person name="Araus A.J."/>
            <person name="Petzold A."/>
            <person name="Susuki M."/>
            <person name="Suzuki K.-i.T."/>
            <person name="Hayashi T."/>
            <person name="Toyoda A."/>
            <person name="Oliveira C."/>
            <person name="Osipova E."/>
            <person name="Leigh N.D."/>
            <person name="Simon A."/>
            <person name="Yun M.H."/>
        </authorList>
    </citation>
    <scope>NUCLEOTIDE SEQUENCE</scope>
    <source>
        <strain evidence="2">20211129_DDA</strain>
        <tissue evidence="2">Liver</tissue>
    </source>
</reference>
<proteinExistence type="predicted"/>
<evidence type="ECO:0000256" key="1">
    <source>
        <dbReference type="SAM" id="MobiDB-lite"/>
    </source>
</evidence>
<feature type="compositionally biased region" description="Basic and acidic residues" evidence="1">
    <location>
        <begin position="140"/>
        <end position="159"/>
    </location>
</feature>
<feature type="compositionally biased region" description="Polar residues" evidence="1">
    <location>
        <begin position="120"/>
        <end position="135"/>
    </location>
</feature>
<comment type="caution">
    <text evidence="2">The sequence shown here is derived from an EMBL/GenBank/DDBJ whole genome shotgun (WGS) entry which is preliminary data.</text>
</comment>
<evidence type="ECO:0000313" key="3">
    <source>
        <dbReference type="Proteomes" id="UP001066276"/>
    </source>
</evidence>
<sequence length="188" mass="20330">MRPAALLPPGLDRRLTPQSRGRATLQPALLSNSPSREGAATVCSSSRPPPHRSDPAGCTRHRQRIAGRAAPPARDPGGVPHSRGHPLRGPGLCPSRPRTPSQPVKANDRGPRAPAPGRCQASTSPVRRGASSPQAQGLRRPRDGPDVSHHVLLRPEPRPKAHRSRASASPRRPRPQYQPRSRLLFKRP</sequence>
<accession>A0AAV7PXE9</accession>
<feature type="compositionally biased region" description="Low complexity" evidence="1">
    <location>
        <begin position="66"/>
        <end position="80"/>
    </location>
</feature>